<dbReference type="EMBL" id="DVFZ01000112">
    <property type="protein sequence ID" value="HIQ83826.1"/>
    <property type="molecule type" value="Genomic_DNA"/>
</dbReference>
<dbReference type="AlphaFoldDB" id="A0A9D1CXG6"/>
<proteinExistence type="predicted"/>
<gene>
    <name evidence="1" type="ORF">IAA52_12105</name>
</gene>
<reference evidence="1" key="2">
    <citation type="journal article" date="2021" name="PeerJ">
        <title>Extensive microbial diversity within the chicken gut microbiome revealed by metagenomics and culture.</title>
        <authorList>
            <person name="Gilroy R."/>
            <person name="Ravi A."/>
            <person name="Getino M."/>
            <person name="Pursley I."/>
            <person name="Horton D.L."/>
            <person name="Alikhan N.F."/>
            <person name="Baker D."/>
            <person name="Gharbi K."/>
            <person name="Hall N."/>
            <person name="Watson M."/>
            <person name="Adriaenssens E.M."/>
            <person name="Foster-Nyarko E."/>
            <person name="Jarju S."/>
            <person name="Secka A."/>
            <person name="Antonio M."/>
            <person name="Oren A."/>
            <person name="Chaudhuri R.R."/>
            <person name="La Ragione R."/>
            <person name="Hildebrand F."/>
            <person name="Pallen M.J."/>
        </authorList>
    </citation>
    <scope>NUCLEOTIDE SEQUENCE</scope>
    <source>
        <strain evidence="1">ChiSjej6B24-2974</strain>
    </source>
</reference>
<sequence length="87" mass="9037">MSDYQTRNYTAHGGKETVIGGKLTFLPGAEVEGLEALLPSMQPPQLPAQADSVATTIAALKDDFNALLSKLRAAGLMTSADTGGDET</sequence>
<organism evidence="1 2">
    <name type="scientific">Candidatus Pullichristensenella stercorigallinarum</name>
    <dbReference type="NCBI Taxonomy" id="2840909"/>
    <lineage>
        <taxon>Bacteria</taxon>
        <taxon>Bacillati</taxon>
        <taxon>Bacillota</taxon>
        <taxon>Clostridia</taxon>
        <taxon>Candidatus Pullichristensenella</taxon>
    </lineage>
</organism>
<accession>A0A9D1CXG6</accession>
<name>A0A9D1CXG6_9FIRM</name>
<dbReference type="Proteomes" id="UP000824260">
    <property type="component" value="Unassembled WGS sequence"/>
</dbReference>
<protein>
    <submittedName>
        <fullName evidence="1">Head fiber protein</fullName>
    </submittedName>
</protein>
<evidence type="ECO:0000313" key="1">
    <source>
        <dbReference type="EMBL" id="HIQ83826.1"/>
    </source>
</evidence>
<dbReference type="Gene3D" id="6.10.140.1630">
    <property type="match status" value="1"/>
</dbReference>
<evidence type="ECO:0000313" key="2">
    <source>
        <dbReference type="Proteomes" id="UP000824260"/>
    </source>
</evidence>
<reference evidence="1" key="1">
    <citation type="submission" date="2020-10" db="EMBL/GenBank/DDBJ databases">
        <authorList>
            <person name="Gilroy R."/>
        </authorList>
    </citation>
    <scope>NUCLEOTIDE SEQUENCE</scope>
    <source>
        <strain evidence="1">ChiSjej6B24-2974</strain>
    </source>
</reference>
<comment type="caution">
    <text evidence="1">The sequence shown here is derived from an EMBL/GenBank/DDBJ whole genome shotgun (WGS) entry which is preliminary data.</text>
</comment>